<feature type="region of interest" description="Disordered" evidence="10">
    <location>
        <begin position="377"/>
        <end position="403"/>
    </location>
</feature>
<accession>H0HMJ9</accession>
<comment type="similarity">
    <text evidence="1 9">Belongs to the peptidase S11 family.</text>
</comment>
<evidence type="ECO:0000256" key="1">
    <source>
        <dbReference type="ARBA" id="ARBA00007164"/>
    </source>
</evidence>
<feature type="active site" evidence="7">
    <location>
        <position position="126"/>
    </location>
</feature>
<keyword evidence="2" id="KW-0732">Signal</keyword>
<dbReference type="PANTHER" id="PTHR21581">
    <property type="entry name" value="D-ALANYL-D-ALANINE CARBOXYPEPTIDASE"/>
    <property type="match status" value="1"/>
</dbReference>
<keyword evidence="6" id="KW-0961">Cell wall biogenesis/degradation</keyword>
<evidence type="ECO:0000313" key="14">
    <source>
        <dbReference type="Proteomes" id="UP000003250"/>
    </source>
</evidence>
<dbReference type="GO" id="GO:0071555">
    <property type="term" value="P:cell wall organization"/>
    <property type="evidence" value="ECO:0007669"/>
    <property type="project" value="UniProtKB-KW"/>
</dbReference>
<feature type="region of interest" description="Disordered" evidence="10">
    <location>
        <begin position="310"/>
        <end position="331"/>
    </location>
</feature>
<feature type="compositionally biased region" description="Basic and acidic residues" evidence="10">
    <location>
        <begin position="310"/>
        <end position="330"/>
    </location>
</feature>
<keyword evidence="13" id="KW-0121">Carboxypeptidase</keyword>
<proteinExistence type="inferred from homology"/>
<evidence type="ECO:0000256" key="2">
    <source>
        <dbReference type="ARBA" id="ARBA00022729"/>
    </source>
</evidence>
<keyword evidence="11" id="KW-0472">Membrane</keyword>
<name>H0HMJ9_9HYPH</name>
<evidence type="ECO:0000256" key="7">
    <source>
        <dbReference type="PIRSR" id="PIRSR618044-1"/>
    </source>
</evidence>
<dbReference type="InterPro" id="IPR001967">
    <property type="entry name" value="Peptidase_S11_N"/>
</dbReference>
<dbReference type="InterPro" id="IPR018044">
    <property type="entry name" value="Peptidase_S11"/>
</dbReference>
<feature type="binding site" evidence="8">
    <location>
        <position position="228"/>
    </location>
    <ligand>
        <name>substrate</name>
    </ligand>
</feature>
<dbReference type="PRINTS" id="PR00725">
    <property type="entry name" value="DADACBPTASE1"/>
</dbReference>
<keyword evidence="11" id="KW-0812">Transmembrane</keyword>
<feature type="active site" description="Acyl-ester intermediate" evidence="7">
    <location>
        <position position="66"/>
    </location>
</feature>
<dbReference type="GO" id="GO:0009002">
    <property type="term" value="F:serine-type D-Ala-D-Ala carboxypeptidase activity"/>
    <property type="evidence" value="ECO:0007669"/>
    <property type="project" value="InterPro"/>
</dbReference>
<keyword evidence="3" id="KW-0378">Hydrolase</keyword>
<dbReference type="Gene3D" id="3.40.710.10">
    <property type="entry name" value="DD-peptidase/beta-lactamase superfamily"/>
    <property type="match status" value="1"/>
</dbReference>
<feature type="active site" description="Proton acceptor" evidence="7">
    <location>
        <position position="69"/>
    </location>
</feature>
<evidence type="ECO:0000256" key="11">
    <source>
        <dbReference type="SAM" id="Phobius"/>
    </source>
</evidence>
<keyword evidence="14" id="KW-1185">Reference proteome</keyword>
<reference evidence="13 14" key="1">
    <citation type="journal article" date="2012" name="J. Bacteriol.">
        <title>Draft Genome Sequence of Mesorhizobium alhagi CCNWXJ12-2T, a Novel Salt-Resistant Species Isolated from the Desert of Northwestern China.</title>
        <authorList>
            <person name="Zhou M."/>
            <person name="Chen W."/>
            <person name="Chen H."/>
            <person name="Wei G."/>
        </authorList>
    </citation>
    <scope>NUCLEOTIDE SEQUENCE [LARGE SCALE GENOMIC DNA]</scope>
    <source>
        <strain evidence="13 14">CCNWXJ12-2</strain>
    </source>
</reference>
<keyword evidence="5" id="KW-0573">Peptidoglycan synthesis</keyword>
<evidence type="ECO:0000256" key="8">
    <source>
        <dbReference type="PIRSR" id="PIRSR618044-2"/>
    </source>
</evidence>
<evidence type="ECO:0000256" key="9">
    <source>
        <dbReference type="RuleBase" id="RU004016"/>
    </source>
</evidence>
<keyword evidence="4" id="KW-0133">Cell shape</keyword>
<feature type="domain" description="Peptidase S11 D-alanyl-D-alanine carboxypeptidase A N-terminal" evidence="12">
    <location>
        <begin position="39"/>
        <end position="258"/>
    </location>
</feature>
<evidence type="ECO:0000259" key="12">
    <source>
        <dbReference type="Pfam" id="PF00768"/>
    </source>
</evidence>
<evidence type="ECO:0000256" key="10">
    <source>
        <dbReference type="SAM" id="MobiDB-lite"/>
    </source>
</evidence>
<dbReference type="PANTHER" id="PTHR21581:SF6">
    <property type="entry name" value="TRAFFICKING PROTEIN PARTICLE COMPLEX SUBUNIT 12"/>
    <property type="match status" value="1"/>
</dbReference>
<sequence length="403" mass="42832">MGQGLFGQEAISGIMRRRFILTTVFSGILALAAGLPAGANPSLLIDTGTNRVIESENPFQRWYPASLTKLMTTYVAFRAVQAGEVSMTSPVVISKKAAAQPPSKMGYPVGSELTLDNALKIIMVKSANDVAHAIGESIAGSQSAFAERMNAESRRLGMTDSNWVNQHGLHDDNQYTTVRDLVILATALRKEFPQYSEYFSIEGLQAGDKVLASHNNLIGRFEGADGMKTGYTCPSGFNLVASATRNGRTLLAVVVGSETVDSRDEEAAAMLARGFTVSTSGGPSLGELKPTGSESAKPVNIRKEVCTKEAREARAKEEKERAKAEKEGKQSPETVYLGEMTRERVLVKVELGGATGPLSAAAAATVAANRVYADVPIPTWRPDKPVPGIAAPQQGDESGKPSG</sequence>
<evidence type="ECO:0000256" key="5">
    <source>
        <dbReference type="ARBA" id="ARBA00022984"/>
    </source>
</evidence>
<dbReference type="SUPFAM" id="SSF56601">
    <property type="entry name" value="beta-lactamase/transpeptidase-like"/>
    <property type="match status" value="1"/>
</dbReference>
<dbReference type="Proteomes" id="UP000003250">
    <property type="component" value="Unassembled WGS sequence"/>
</dbReference>
<protein>
    <submittedName>
        <fullName evidence="13">Peptidase S11 D-alanyl-D-alanine carboxypeptidase 1</fullName>
    </submittedName>
</protein>
<gene>
    <name evidence="13" type="ORF">MAXJ12_06815</name>
</gene>
<dbReference type="AlphaFoldDB" id="H0HMJ9"/>
<evidence type="ECO:0000256" key="3">
    <source>
        <dbReference type="ARBA" id="ARBA00022801"/>
    </source>
</evidence>
<dbReference type="InterPro" id="IPR012338">
    <property type="entry name" value="Beta-lactam/transpept-like"/>
</dbReference>
<dbReference type="Pfam" id="PF00768">
    <property type="entry name" value="Peptidase_S11"/>
    <property type="match status" value="1"/>
</dbReference>
<dbReference type="EMBL" id="AHAM01000044">
    <property type="protein sequence ID" value="EHK58057.1"/>
    <property type="molecule type" value="Genomic_DNA"/>
</dbReference>
<keyword evidence="11" id="KW-1133">Transmembrane helix</keyword>
<evidence type="ECO:0000256" key="4">
    <source>
        <dbReference type="ARBA" id="ARBA00022960"/>
    </source>
</evidence>
<feature type="transmembrane region" description="Helical" evidence="11">
    <location>
        <begin position="20"/>
        <end position="39"/>
    </location>
</feature>
<dbReference type="PATRIC" id="fig|1107882.3.peg.1340"/>
<evidence type="ECO:0000313" key="13">
    <source>
        <dbReference type="EMBL" id="EHK58057.1"/>
    </source>
</evidence>
<dbReference type="GO" id="GO:0008360">
    <property type="term" value="P:regulation of cell shape"/>
    <property type="evidence" value="ECO:0007669"/>
    <property type="project" value="UniProtKB-KW"/>
</dbReference>
<evidence type="ECO:0000256" key="6">
    <source>
        <dbReference type="ARBA" id="ARBA00023316"/>
    </source>
</evidence>
<keyword evidence="13" id="KW-0645">Protease</keyword>
<organism evidence="13 14">
    <name type="scientific">Mesorhizobium alhagi CCNWXJ12-2</name>
    <dbReference type="NCBI Taxonomy" id="1107882"/>
    <lineage>
        <taxon>Bacteria</taxon>
        <taxon>Pseudomonadati</taxon>
        <taxon>Pseudomonadota</taxon>
        <taxon>Alphaproteobacteria</taxon>
        <taxon>Hyphomicrobiales</taxon>
        <taxon>Phyllobacteriaceae</taxon>
        <taxon>Allomesorhizobium</taxon>
    </lineage>
</organism>
<dbReference type="GO" id="GO:0009252">
    <property type="term" value="P:peptidoglycan biosynthetic process"/>
    <property type="evidence" value="ECO:0007669"/>
    <property type="project" value="UniProtKB-KW"/>
</dbReference>
<dbReference type="GO" id="GO:0006508">
    <property type="term" value="P:proteolysis"/>
    <property type="evidence" value="ECO:0007669"/>
    <property type="project" value="InterPro"/>
</dbReference>